<dbReference type="EMBL" id="JAWJWE010000036">
    <property type="protein sequence ID" value="KAK6628849.1"/>
    <property type="molecule type" value="Genomic_DNA"/>
</dbReference>
<protein>
    <recommendedName>
        <fullName evidence="3">KxDL domain-containing protein</fullName>
    </recommendedName>
</protein>
<dbReference type="Pfam" id="PF10241">
    <property type="entry name" value="KxDL"/>
    <property type="match status" value="1"/>
</dbReference>
<evidence type="ECO:0000256" key="1">
    <source>
        <dbReference type="ARBA" id="ARBA00005913"/>
    </source>
</evidence>
<proteinExistence type="inferred from homology"/>
<comment type="caution">
    <text evidence="4">The sequence shown here is derived from an EMBL/GenBank/DDBJ whole genome shotgun (WGS) entry which is preliminary data.</text>
</comment>
<dbReference type="InterPro" id="IPR039843">
    <property type="entry name" value="KXD1-like"/>
</dbReference>
<accession>A0AAN8NZ44</accession>
<dbReference type="GO" id="GO:0099078">
    <property type="term" value="C:BORC complex"/>
    <property type="evidence" value="ECO:0007669"/>
    <property type="project" value="TreeGrafter"/>
</dbReference>
<dbReference type="InterPro" id="IPR019371">
    <property type="entry name" value="KxDL_dom"/>
</dbReference>
<reference evidence="4 5" key="1">
    <citation type="submission" date="2023-10" db="EMBL/GenBank/DDBJ databases">
        <title>Genomes of two closely related lineages of the louse Polyplax serrata with different host specificities.</title>
        <authorList>
            <person name="Martinu J."/>
            <person name="Tarabai H."/>
            <person name="Stefka J."/>
            <person name="Hypsa V."/>
        </authorList>
    </citation>
    <scope>NUCLEOTIDE SEQUENCE [LARGE SCALE GENOMIC DNA]</scope>
    <source>
        <strain evidence="4">HR10_N</strain>
    </source>
</reference>
<dbReference type="AlphaFoldDB" id="A0AAN8NZ44"/>
<evidence type="ECO:0000259" key="3">
    <source>
        <dbReference type="Pfam" id="PF10241"/>
    </source>
</evidence>
<comment type="similarity">
    <text evidence="1">Belongs to the KXD1 family.</text>
</comment>
<feature type="domain" description="KxDL" evidence="3">
    <location>
        <begin position="31"/>
        <end position="115"/>
    </location>
</feature>
<feature type="compositionally biased region" description="Low complexity" evidence="2">
    <location>
        <begin position="149"/>
        <end position="170"/>
    </location>
</feature>
<dbReference type="Proteomes" id="UP001372834">
    <property type="component" value="Unassembled WGS sequence"/>
</dbReference>
<dbReference type="PANTHER" id="PTHR13511:SF0">
    <property type="entry name" value="KXDL MOTIF-CONTAINING PROTEIN 1"/>
    <property type="match status" value="1"/>
</dbReference>
<evidence type="ECO:0000313" key="4">
    <source>
        <dbReference type="EMBL" id="KAK6628849.1"/>
    </source>
</evidence>
<dbReference type="PANTHER" id="PTHR13511">
    <property type="entry name" value="KXDL MOTIF-CONTAINING PROTEIN 1"/>
    <property type="match status" value="1"/>
</dbReference>
<evidence type="ECO:0000256" key="2">
    <source>
        <dbReference type="SAM" id="MobiDB-lite"/>
    </source>
</evidence>
<name>A0AAN8NZ44_POLSC</name>
<sequence length="170" mass="19152">MIENENTPESDSVSIECFRNYTAPEVFVQGLAGMVDQQDVESMIRAQKQMLQRFEKTNEMLTNCNALSSNRFKLASAEFKKHMNLILGMKKDLNYIFKKIKLIKERLAVSHPEAFAEANKASQSTIVENEEEIKEDKKEVESIPEFAVSSSDDTSNNSKDDSSPTSTDTG</sequence>
<evidence type="ECO:0000313" key="5">
    <source>
        <dbReference type="Proteomes" id="UP001372834"/>
    </source>
</evidence>
<organism evidence="4 5">
    <name type="scientific">Polyplax serrata</name>
    <name type="common">Common mouse louse</name>
    <dbReference type="NCBI Taxonomy" id="468196"/>
    <lineage>
        <taxon>Eukaryota</taxon>
        <taxon>Metazoa</taxon>
        <taxon>Ecdysozoa</taxon>
        <taxon>Arthropoda</taxon>
        <taxon>Hexapoda</taxon>
        <taxon>Insecta</taxon>
        <taxon>Pterygota</taxon>
        <taxon>Neoptera</taxon>
        <taxon>Paraneoptera</taxon>
        <taxon>Psocodea</taxon>
        <taxon>Troctomorpha</taxon>
        <taxon>Phthiraptera</taxon>
        <taxon>Anoplura</taxon>
        <taxon>Polyplacidae</taxon>
        <taxon>Polyplax</taxon>
    </lineage>
</organism>
<gene>
    <name evidence="4" type="ORF">RUM43_002665</name>
</gene>
<dbReference type="GO" id="GO:0032418">
    <property type="term" value="P:lysosome localization"/>
    <property type="evidence" value="ECO:0007669"/>
    <property type="project" value="TreeGrafter"/>
</dbReference>
<feature type="region of interest" description="Disordered" evidence="2">
    <location>
        <begin position="121"/>
        <end position="170"/>
    </location>
</feature>